<comment type="subcellular location">
    <subcellularLocation>
        <location evidence="1">Cytoplasm</location>
        <location evidence="1">Cytoskeleton</location>
    </subcellularLocation>
</comment>
<evidence type="ECO:0000256" key="11">
    <source>
        <dbReference type="SAM" id="MobiDB-lite"/>
    </source>
</evidence>
<evidence type="ECO:0000256" key="7">
    <source>
        <dbReference type="ARBA" id="ARBA00023212"/>
    </source>
</evidence>
<evidence type="ECO:0000256" key="9">
    <source>
        <dbReference type="PROSITE-ProRule" id="PRU00283"/>
    </source>
</evidence>
<dbReference type="InterPro" id="IPR027640">
    <property type="entry name" value="Kinesin-like_fam"/>
</dbReference>
<dbReference type="Pfam" id="PF00536">
    <property type="entry name" value="SAM_1"/>
    <property type="match status" value="1"/>
</dbReference>
<keyword evidence="4 9" id="KW-0547">Nucleotide-binding</keyword>
<dbReference type="PROSITE" id="PS50067">
    <property type="entry name" value="KINESIN_MOTOR_2"/>
    <property type="match status" value="1"/>
</dbReference>
<dbReference type="PANTHER" id="PTHR47971">
    <property type="entry name" value="KINESIN-RELATED PROTEIN 6"/>
    <property type="match status" value="1"/>
</dbReference>
<dbReference type="SMART" id="SM00454">
    <property type="entry name" value="SAM"/>
    <property type="match status" value="1"/>
</dbReference>
<keyword evidence="3 10" id="KW-0493">Microtubule</keyword>
<feature type="compositionally biased region" description="Polar residues" evidence="11">
    <location>
        <begin position="581"/>
        <end position="592"/>
    </location>
</feature>
<evidence type="ECO:0000256" key="4">
    <source>
        <dbReference type="ARBA" id="ARBA00022741"/>
    </source>
</evidence>
<dbReference type="PANTHER" id="PTHR47971:SF8">
    <property type="entry name" value="KINESIN-LIKE PROTEIN"/>
    <property type="match status" value="1"/>
</dbReference>
<evidence type="ECO:0000256" key="2">
    <source>
        <dbReference type="ARBA" id="ARBA00022490"/>
    </source>
</evidence>
<dbReference type="PRINTS" id="PR00380">
    <property type="entry name" value="KINESINHEAVY"/>
</dbReference>
<feature type="compositionally biased region" description="Basic and acidic residues" evidence="11">
    <location>
        <begin position="593"/>
        <end position="604"/>
    </location>
</feature>
<dbReference type="Pfam" id="PF00225">
    <property type="entry name" value="Kinesin"/>
    <property type="match status" value="1"/>
</dbReference>
<organism evidence="14 15">
    <name type="scientific">Cymbomonas tetramitiformis</name>
    <dbReference type="NCBI Taxonomy" id="36881"/>
    <lineage>
        <taxon>Eukaryota</taxon>
        <taxon>Viridiplantae</taxon>
        <taxon>Chlorophyta</taxon>
        <taxon>Pyramimonadophyceae</taxon>
        <taxon>Pyramimonadales</taxon>
        <taxon>Pyramimonadaceae</taxon>
        <taxon>Cymbomonas</taxon>
    </lineage>
</organism>
<keyword evidence="2" id="KW-0963">Cytoplasm</keyword>
<dbReference type="Proteomes" id="UP001190700">
    <property type="component" value="Unassembled WGS sequence"/>
</dbReference>
<name>A0AAE0GTX9_9CHLO</name>
<comment type="similarity">
    <text evidence="8">Belongs to the TRAFAC class myosin-kinesin ATPase superfamily. Kinesin family. KIN-13 subfamily.</text>
</comment>
<feature type="binding site" evidence="9">
    <location>
        <begin position="252"/>
        <end position="259"/>
    </location>
    <ligand>
        <name>ATP</name>
        <dbReference type="ChEBI" id="CHEBI:30616"/>
    </ligand>
</feature>
<dbReference type="Gene3D" id="1.10.150.50">
    <property type="entry name" value="Transcription Factor, Ets-1"/>
    <property type="match status" value="1"/>
</dbReference>
<gene>
    <name evidence="14" type="ORF">CYMTET_8064</name>
</gene>
<dbReference type="SMART" id="SM00129">
    <property type="entry name" value="KISc"/>
    <property type="match status" value="1"/>
</dbReference>
<keyword evidence="5 9" id="KW-0067">ATP-binding</keyword>
<proteinExistence type="inferred from homology"/>
<dbReference type="EMBL" id="LGRX02002384">
    <property type="protein sequence ID" value="KAK3284279.1"/>
    <property type="molecule type" value="Genomic_DNA"/>
</dbReference>
<evidence type="ECO:0000256" key="3">
    <source>
        <dbReference type="ARBA" id="ARBA00022701"/>
    </source>
</evidence>
<evidence type="ECO:0000259" key="13">
    <source>
        <dbReference type="PROSITE" id="PS50105"/>
    </source>
</evidence>
<dbReference type="InterPro" id="IPR013761">
    <property type="entry name" value="SAM/pointed_sf"/>
</dbReference>
<dbReference type="GO" id="GO:0007018">
    <property type="term" value="P:microtubule-based movement"/>
    <property type="evidence" value="ECO:0007669"/>
    <property type="project" value="InterPro"/>
</dbReference>
<comment type="caution">
    <text evidence="14">The sequence shown here is derived from an EMBL/GenBank/DDBJ whole genome shotgun (WGS) entry which is preliminary data.</text>
</comment>
<dbReference type="GO" id="GO:0007019">
    <property type="term" value="P:microtubule depolymerization"/>
    <property type="evidence" value="ECO:0007669"/>
    <property type="project" value="TreeGrafter"/>
</dbReference>
<protein>
    <recommendedName>
        <fullName evidence="10">Kinesin-like protein</fullName>
    </recommendedName>
</protein>
<dbReference type="SUPFAM" id="SSF47769">
    <property type="entry name" value="SAM/Pointed domain"/>
    <property type="match status" value="1"/>
</dbReference>
<dbReference type="GO" id="GO:0005524">
    <property type="term" value="F:ATP binding"/>
    <property type="evidence" value="ECO:0007669"/>
    <property type="project" value="UniProtKB-UniRule"/>
</dbReference>
<dbReference type="InterPro" id="IPR001660">
    <property type="entry name" value="SAM"/>
</dbReference>
<dbReference type="InterPro" id="IPR019821">
    <property type="entry name" value="Kinesin_motor_CS"/>
</dbReference>
<evidence type="ECO:0000313" key="14">
    <source>
        <dbReference type="EMBL" id="KAK3284279.1"/>
    </source>
</evidence>
<dbReference type="GO" id="GO:0003777">
    <property type="term" value="F:microtubule motor activity"/>
    <property type="evidence" value="ECO:0007669"/>
    <property type="project" value="InterPro"/>
</dbReference>
<dbReference type="CDD" id="cd01367">
    <property type="entry name" value="KISc_KIF2_like"/>
    <property type="match status" value="1"/>
</dbReference>
<evidence type="ECO:0000256" key="6">
    <source>
        <dbReference type="ARBA" id="ARBA00023175"/>
    </source>
</evidence>
<feature type="domain" description="SAM" evidence="13">
    <location>
        <begin position="6"/>
        <end position="69"/>
    </location>
</feature>
<evidence type="ECO:0000259" key="12">
    <source>
        <dbReference type="PROSITE" id="PS50067"/>
    </source>
</evidence>
<feature type="domain" description="Kinesin motor" evidence="12">
    <location>
        <begin position="161"/>
        <end position="498"/>
    </location>
</feature>
<keyword evidence="15" id="KW-1185">Reference proteome</keyword>
<keyword evidence="7" id="KW-0206">Cytoskeleton</keyword>
<evidence type="ECO:0000256" key="1">
    <source>
        <dbReference type="ARBA" id="ARBA00004245"/>
    </source>
</evidence>
<feature type="region of interest" description="Disordered" evidence="11">
    <location>
        <begin position="517"/>
        <end position="659"/>
    </location>
</feature>
<feature type="compositionally biased region" description="Polar residues" evidence="11">
    <location>
        <begin position="558"/>
        <end position="573"/>
    </location>
</feature>
<accession>A0AAE0GTX9</accession>
<keyword evidence="6 9" id="KW-0505">Motor protein</keyword>
<dbReference type="GO" id="GO:0008017">
    <property type="term" value="F:microtubule binding"/>
    <property type="evidence" value="ECO:0007669"/>
    <property type="project" value="InterPro"/>
</dbReference>
<dbReference type="Gene3D" id="3.40.850.10">
    <property type="entry name" value="Kinesin motor domain"/>
    <property type="match status" value="1"/>
</dbReference>
<dbReference type="InterPro" id="IPR036961">
    <property type="entry name" value="Kinesin_motor_dom_sf"/>
</dbReference>
<dbReference type="PROSITE" id="PS00411">
    <property type="entry name" value="KINESIN_MOTOR_1"/>
    <property type="match status" value="1"/>
</dbReference>
<dbReference type="InterPro" id="IPR027417">
    <property type="entry name" value="P-loop_NTPase"/>
</dbReference>
<sequence>MWGFSTSRDPVAGWLNEAGLGKYAENFSRCGVDEAAFKKLLMQDYPKVGVEDLGDKQKLFRLIKSVNSDKYSTGGAVGEGGPDSLLDEPEDLLDLAEETDLLGEAHQFQPGQQLMPTSPDMSGANFGHAWSDEPQPTSPVAGPIARQDLAAAAAALGPPPRIRVVVRKRPQNRKEVQKNEHDIVSMESQTGHLTVHEPKIKVDMTKYVEQQEFAFDDVLQEDIDQDTVYMTTVYPLVQSIFSKAKATCFAYGQTGSGKTYTMQPLPIRAAQDMIDILQYPEHSHMRLWVSYFEIYGGKVFDLLNKRKKLCMREDGRGNVCIVGLVEHEVSSMADVQGLIESGSLVRSTGSTGANSESSRSHSILQMSVKELPKEVSRAQQIAARHTGEQPKSGRLVGKFSFIDLAGSERGADTYDNDRQTRIEGAEINKSLLALKECIRALDHDAKHVPFRGSKLTEVLRDSFVGNCFLVMIANISPSSGSCEHTLNTLRYADRVKELRKNPNGTVAAPFSYLASLTQHAQGAAPQPQPQRTVPPSTPQRRESLSMESGPGPAERLRQLSSSVSESRAPTTPKTSREPRRLSTSTNSLQVERSTLDRRPSERRASINAAEVRAETRPSQVERGDTRRQSLAETRSALAREPESPPPPRAPVEAPSADSELDNAHAELVNSILEESDNLVAEHRTHIEDTMELVRKEVNLVAEMDQPGGAVDVYVQELSEILELKVQHIANIQDRIGRFQRLLREEEILSAQIGRSG</sequence>
<evidence type="ECO:0000313" key="15">
    <source>
        <dbReference type="Proteomes" id="UP001190700"/>
    </source>
</evidence>
<dbReference type="GO" id="GO:0005874">
    <property type="term" value="C:microtubule"/>
    <property type="evidence" value="ECO:0007669"/>
    <property type="project" value="UniProtKB-KW"/>
</dbReference>
<feature type="compositionally biased region" description="Basic and acidic residues" evidence="11">
    <location>
        <begin position="611"/>
        <end position="629"/>
    </location>
</feature>
<dbReference type="FunFam" id="3.40.850.10:FF:000012">
    <property type="entry name" value="Kinesin-like protein"/>
    <property type="match status" value="1"/>
</dbReference>
<reference evidence="14 15" key="1">
    <citation type="journal article" date="2015" name="Genome Biol. Evol.">
        <title>Comparative Genomics of a Bacterivorous Green Alga Reveals Evolutionary Causalities and Consequences of Phago-Mixotrophic Mode of Nutrition.</title>
        <authorList>
            <person name="Burns J.A."/>
            <person name="Paasch A."/>
            <person name="Narechania A."/>
            <person name="Kim E."/>
        </authorList>
    </citation>
    <scope>NUCLEOTIDE SEQUENCE [LARGE SCALE GENOMIC DNA]</scope>
    <source>
        <strain evidence="14 15">PLY_AMNH</strain>
    </source>
</reference>
<dbReference type="GO" id="GO:1903338">
    <property type="term" value="P:regulation of cell wall organization or biogenesis"/>
    <property type="evidence" value="ECO:0007669"/>
    <property type="project" value="UniProtKB-ARBA"/>
</dbReference>
<dbReference type="AlphaFoldDB" id="A0AAE0GTX9"/>
<dbReference type="PROSITE" id="PS50105">
    <property type="entry name" value="SAM_DOMAIN"/>
    <property type="match status" value="1"/>
</dbReference>
<dbReference type="SUPFAM" id="SSF52540">
    <property type="entry name" value="P-loop containing nucleoside triphosphate hydrolases"/>
    <property type="match status" value="1"/>
</dbReference>
<evidence type="ECO:0000256" key="5">
    <source>
        <dbReference type="ARBA" id="ARBA00022840"/>
    </source>
</evidence>
<evidence type="ECO:0000256" key="10">
    <source>
        <dbReference type="RuleBase" id="RU000394"/>
    </source>
</evidence>
<dbReference type="InterPro" id="IPR001752">
    <property type="entry name" value="Kinesin_motor_dom"/>
</dbReference>
<evidence type="ECO:0000256" key="8">
    <source>
        <dbReference type="ARBA" id="ARBA00061030"/>
    </source>
</evidence>